<keyword evidence="10" id="KW-0521">NADP</keyword>
<dbReference type="GO" id="GO:0004488">
    <property type="term" value="F:methylenetetrahydrofolate dehydrogenase (NADP+) activity"/>
    <property type="evidence" value="ECO:0007669"/>
    <property type="project" value="UniProtKB-EC"/>
</dbReference>
<evidence type="ECO:0000256" key="14">
    <source>
        <dbReference type="ARBA" id="ARBA00051544"/>
    </source>
</evidence>
<evidence type="ECO:0000256" key="1">
    <source>
        <dbReference type="ARBA" id="ARBA00004777"/>
    </source>
</evidence>
<comment type="subunit">
    <text evidence="4">Homodimer.</text>
</comment>
<keyword evidence="12" id="KW-0511">Multifunctional enzyme</keyword>
<keyword evidence="11" id="KW-0560">Oxidoreductase</keyword>
<dbReference type="PANTHER" id="PTHR48099">
    <property type="entry name" value="C-1-TETRAHYDROFOLATE SYNTHASE, CYTOPLASMIC-RELATED"/>
    <property type="match status" value="1"/>
</dbReference>
<dbReference type="FunFam" id="3.40.50.720:FF:000006">
    <property type="entry name" value="Bifunctional protein FolD"/>
    <property type="match status" value="1"/>
</dbReference>
<dbReference type="PROSITE" id="PS00721">
    <property type="entry name" value="FTHFS_1"/>
    <property type="match status" value="1"/>
</dbReference>
<dbReference type="GO" id="GO:0005524">
    <property type="term" value="F:ATP binding"/>
    <property type="evidence" value="ECO:0007669"/>
    <property type="project" value="UniProtKB-KW"/>
</dbReference>
<dbReference type="FunFam" id="3.40.50.300:FF:000245">
    <property type="entry name" value="C-1-tetrahydrofolate synthase, cytoplasmic"/>
    <property type="match status" value="1"/>
</dbReference>
<dbReference type="InterPro" id="IPR046346">
    <property type="entry name" value="Aminoacid_DH-like_N_sf"/>
</dbReference>
<dbReference type="Pfam" id="PF01268">
    <property type="entry name" value="FTHFS"/>
    <property type="match status" value="1"/>
</dbReference>
<dbReference type="GO" id="GO:0035999">
    <property type="term" value="P:tetrahydrofolate interconversion"/>
    <property type="evidence" value="ECO:0007669"/>
    <property type="project" value="TreeGrafter"/>
</dbReference>
<dbReference type="PROSITE" id="PS00767">
    <property type="entry name" value="THF_DHG_CYH_2"/>
    <property type="match status" value="1"/>
</dbReference>
<dbReference type="Gene3D" id="3.10.410.10">
    <property type="entry name" value="Formyltetrahydrofolate synthetase, domain 3"/>
    <property type="match status" value="1"/>
</dbReference>
<comment type="caution">
    <text evidence="18">The sequence shown here is derived from an EMBL/GenBank/DDBJ whole genome shotgun (WGS) entry which is preliminary data.</text>
</comment>
<dbReference type="FunFam" id="3.40.50.300:FF:001859">
    <property type="entry name" value="Formate--tetrahydrofolate ligase"/>
    <property type="match status" value="1"/>
</dbReference>
<evidence type="ECO:0000259" key="17">
    <source>
        <dbReference type="Pfam" id="PF02882"/>
    </source>
</evidence>
<evidence type="ECO:0000256" key="15">
    <source>
        <dbReference type="ARBA" id="ARBA00052163"/>
    </source>
</evidence>
<dbReference type="SUPFAM" id="SSF53223">
    <property type="entry name" value="Aminoacid dehydrogenase-like, N-terminal domain"/>
    <property type="match status" value="1"/>
</dbReference>
<evidence type="ECO:0000256" key="8">
    <source>
        <dbReference type="ARBA" id="ARBA00022801"/>
    </source>
</evidence>
<dbReference type="Pfam" id="PF02882">
    <property type="entry name" value="THF_DHG_CYH_C"/>
    <property type="match status" value="1"/>
</dbReference>
<dbReference type="GO" id="GO:0005829">
    <property type="term" value="C:cytosol"/>
    <property type="evidence" value="ECO:0007669"/>
    <property type="project" value="TreeGrafter"/>
</dbReference>
<dbReference type="GO" id="GO:0004329">
    <property type="term" value="F:formate-tetrahydrofolate ligase activity"/>
    <property type="evidence" value="ECO:0007669"/>
    <property type="project" value="UniProtKB-EC"/>
</dbReference>
<dbReference type="FunFam" id="3.40.50.10860:FF:000005">
    <property type="entry name" value="C-1-tetrahydrofolate synthase, cytoplasmic, putative"/>
    <property type="match status" value="1"/>
</dbReference>
<dbReference type="InterPro" id="IPR020631">
    <property type="entry name" value="THF_DH/CycHdrlase_NAD-bd_dom"/>
</dbReference>
<dbReference type="Gene3D" id="3.40.50.10860">
    <property type="entry name" value="Leucine Dehydrogenase, chain A, domain 1"/>
    <property type="match status" value="1"/>
</dbReference>
<dbReference type="InterPro" id="IPR020867">
    <property type="entry name" value="THF_DH/CycHdrlase_CS"/>
</dbReference>
<keyword evidence="5" id="KW-0554">One-carbon metabolism</keyword>
<evidence type="ECO:0000256" key="6">
    <source>
        <dbReference type="ARBA" id="ARBA00022598"/>
    </source>
</evidence>
<dbReference type="Gene3D" id="3.40.50.300">
    <property type="entry name" value="P-loop containing nucleotide triphosphate hydrolases"/>
    <property type="match status" value="2"/>
</dbReference>
<dbReference type="Gene3D" id="3.40.50.720">
    <property type="entry name" value="NAD(P)-binding Rossmann-like Domain"/>
    <property type="match status" value="1"/>
</dbReference>
<evidence type="ECO:0000256" key="7">
    <source>
        <dbReference type="ARBA" id="ARBA00022741"/>
    </source>
</evidence>
<dbReference type="AlphaFoldDB" id="A0AAN7WR07"/>
<dbReference type="EMBL" id="JAWIZZ010000006">
    <property type="protein sequence ID" value="KAK5782292.1"/>
    <property type="molecule type" value="Genomic_DNA"/>
</dbReference>
<evidence type="ECO:0008006" key="20">
    <source>
        <dbReference type="Google" id="ProtNLM"/>
    </source>
</evidence>
<protein>
    <recommendedName>
        <fullName evidence="20">Methenyltetrahydrofolate cyclohydrolase</fullName>
    </recommendedName>
</protein>
<evidence type="ECO:0000313" key="18">
    <source>
        <dbReference type="EMBL" id="KAK5782292.1"/>
    </source>
</evidence>
<keyword evidence="8" id="KW-0378">Hydrolase</keyword>
<organism evidence="18 19">
    <name type="scientific">Arxiozyma heterogenica</name>
    <dbReference type="NCBI Taxonomy" id="278026"/>
    <lineage>
        <taxon>Eukaryota</taxon>
        <taxon>Fungi</taxon>
        <taxon>Dikarya</taxon>
        <taxon>Ascomycota</taxon>
        <taxon>Saccharomycotina</taxon>
        <taxon>Saccharomycetes</taxon>
        <taxon>Saccharomycetales</taxon>
        <taxon>Saccharomycetaceae</taxon>
        <taxon>Arxiozyma</taxon>
    </lineage>
</organism>
<dbReference type="CDD" id="cd00477">
    <property type="entry name" value="FTHFS"/>
    <property type="match status" value="1"/>
</dbReference>
<evidence type="ECO:0000256" key="5">
    <source>
        <dbReference type="ARBA" id="ARBA00022563"/>
    </source>
</evidence>
<reference evidence="19" key="1">
    <citation type="submission" date="2023-07" db="EMBL/GenBank/DDBJ databases">
        <title>A draft genome of Kazachstania heterogenica Y-27499.</title>
        <authorList>
            <person name="Donic C."/>
            <person name="Kralova J.S."/>
            <person name="Fidel L."/>
            <person name="Ben-Dor S."/>
            <person name="Jung S."/>
        </authorList>
    </citation>
    <scope>NUCLEOTIDE SEQUENCE [LARGE SCALE GENOMIC DNA]</scope>
    <source>
        <strain evidence="19">Y27499</strain>
    </source>
</reference>
<evidence type="ECO:0000256" key="12">
    <source>
        <dbReference type="ARBA" id="ARBA00023268"/>
    </source>
</evidence>
<comment type="catalytic activity">
    <reaction evidence="13">
        <text>(6R)-5,10-methylene-5,6,7,8-tetrahydrofolate + NADP(+) = (6R)-5,10-methenyltetrahydrofolate + NADPH</text>
        <dbReference type="Rhea" id="RHEA:22812"/>
        <dbReference type="ChEBI" id="CHEBI:15636"/>
        <dbReference type="ChEBI" id="CHEBI:57455"/>
        <dbReference type="ChEBI" id="CHEBI:57783"/>
        <dbReference type="ChEBI" id="CHEBI:58349"/>
        <dbReference type="EC" id="1.5.1.5"/>
    </reaction>
    <physiologicalReaction direction="left-to-right" evidence="13">
        <dbReference type="Rhea" id="RHEA:22813"/>
    </physiologicalReaction>
    <physiologicalReaction direction="right-to-left" evidence="13">
        <dbReference type="Rhea" id="RHEA:22814"/>
    </physiologicalReaction>
</comment>
<comment type="catalytic activity">
    <reaction evidence="15">
        <text>(6R)-5,10-methenyltetrahydrofolate + H2O = (6R)-10-formyltetrahydrofolate + H(+)</text>
        <dbReference type="Rhea" id="RHEA:23700"/>
        <dbReference type="ChEBI" id="CHEBI:15377"/>
        <dbReference type="ChEBI" id="CHEBI:15378"/>
        <dbReference type="ChEBI" id="CHEBI:57455"/>
        <dbReference type="ChEBI" id="CHEBI:195366"/>
        <dbReference type="EC" id="3.5.4.9"/>
    </reaction>
    <physiologicalReaction direction="left-to-right" evidence="15">
        <dbReference type="Rhea" id="RHEA:23701"/>
    </physiologicalReaction>
    <physiologicalReaction direction="right-to-left" evidence="15">
        <dbReference type="Rhea" id="RHEA:23702"/>
    </physiologicalReaction>
</comment>
<proteinExistence type="inferred from homology"/>
<evidence type="ECO:0000256" key="10">
    <source>
        <dbReference type="ARBA" id="ARBA00022857"/>
    </source>
</evidence>
<comment type="similarity">
    <text evidence="2">In the N-terminal section; belongs to the tetrahydrofolate dehydrogenase/cyclohydrolase family.</text>
</comment>
<evidence type="ECO:0000256" key="4">
    <source>
        <dbReference type="ARBA" id="ARBA00011738"/>
    </source>
</evidence>
<dbReference type="SUPFAM" id="SSF51735">
    <property type="entry name" value="NAD(P)-binding Rossmann-fold domains"/>
    <property type="match status" value="1"/>
</dbReference>
<dbReference type="Pfam" id="PF00763">
    <property type="entry name" value="THF_DHG_CYH"/>
    <property type="match status" value="1"/>
</dbReference>
<dbReference type="InterPro" id="IPR036291">
    <property type="entry name" value="NAD(P)-bd_dom_sf"/>
</dbReference>
<dbReference type="GO" id="GO:0004477">
    <property type="term" value="F:methenyltetrahydrofolate cyclohydrolase activity"/>
    <property type="evidence" value="ECO:0007669"/>
    <property type="project" value="UniProtKB-EC"/>
</dbReference>
<dbReference type="PRINTS" id="PR00085">
    <property type="entry name" value="THFDHDRGNASE"/>
</dbReference>
<dbReference type="InterPro" id="IPR027417">
    <property type="entry name" value="P-loop_NTPase"/>
</dbReference>
<dbReference type="InterPro" id="IPR020630">
    <property type="entry name" value="THF_DH/CycHdrlase_cat_dom"/>
</dbReference>
<comment type="catalytic activity">
    <reaction evidence="14">
        <text>(6S)-5,6,7,8-tetrahydrofolate + formate + ATP = (6R)-10-formyltetrahydrofolate + ADP + phosphate</text>
        <dbReference type="Rhea" id="RHEA:20221"/>
        <dbReference type="ChEBI" id="CHEBI:15740"/>
        <dbReference type="ChEBI" id="CHEBI:30616"/>
        <dbReference type="ChEBI" id="CHEBI:43474"/>
        <dbReference type="ChEBI" id="CHEBI:57453"/>
        <dbReference type="ChEBI" id="CHEBI:195366"/>
        <dbReference type="ChEBI" id="CHEBI:456216"/>
        <dbReference type="EC" id="6.3.4.3"/>
    </reaction>
    <physiologicalReaction direction="left-to-right" evidence="14">
        <dbReference type="Rhea" id="RHEA:20222"/>
    </physiologicalReaction>
    <physiologicalReaction direction="right-to-left" evidence="14">
        <dbReference type="Rhea" id="RHEA:20223"/>
    </physiologicalReaction>
</comment>
<gene>
    <name evidence="18" type="ORF">RI543_000222</name>
</gene>
<dbReference type="CDD" id="cd01080">
    <property type="entry name" value="NAD_bind_m-THF_DH_Cyclohyd"/>
    <property type="match status" value="1"/>
</dbReference>
<dbReference type="HAMAP" id="MF_01576">
    <property type="entry name" value="THF_DHG_CYH"/>
    <property type="match status" value="1"/>
</dbReference>
<dbReference type="GO" id="GO:0005739">
    <property type="term" value="C:mitochondrion"/>
    <property type="evidence" value="ECO:0007669"/>
    <property type="project" value="TreeGrafter"/>
</dbReference>
<feature type="domain" description="Tetrahydrofolate dehydrogenase/cyclohydrolase NAD(P)-binding" evidence="17">
    <location>
        <begin position="162"/>
        <end position="310"/>
    </location>
</feature>
<keyword evidence="19" id="KW-1185">Reference proteome</keyword>
<dbReference type="PANTHER" id="PTHR48099:SF26">
    <property type="entry name" value="C-1-TETRAHYDROFOLATE SYNTHASE, MITOCHONDRIAL"/>
    <property type="match status" value="1"/>
</dbReference>
<evidence type="ECO:0000259" key="16">
    <source>
        <dbReference type="Pfam" id="PF00763"/>
    </source>
</evidence>
<keyword evidence="7" id="KW-0547">Nucleotide-binding</keyword>
<dbReference type="PROSITE" id="PS00722">
    <property type="entry name" value="FTHFS_2"/>
    <property type="match status" value="1"/>
</dbReference>
<dbReference type="FunFam" id="3.10.410.10:FF:000001">
    <property type="entry name" value="Putative formate--tetrahydrofolate ligase"/>
    <property type="match status" value="1"/>
</dbReference>
<dbReference type="InterPro" id="IPR000559">
    <property type="entry name" value="Formate_THF_ligase"/>
</dbReference>
<evidence type="ECO:0000256" key="9">
    <source>
        <dbReference type="ARBA" id="ARBA00022840"/>
    </source>
</evidence>
<accession>A0AAN7WR07</accession>
<keyword evidence="6" id="KW-0436">Ligase</keyword>
<dbReference type="SUPFAM" id="SSF52540">
    <property type="entry name" value="P-loop containing nucleoside triphosphate hydrolases"/>
    <property type="match status" value="1"/>
</dbReference>
<comment type="similarity">
    <text evidence="3">In the C-terminal section; belongs to the formate--tetrahydrofolate ligase family.</text>
</comment>
<evidence type="ECO:0000313" key="19">
    <source>
        <dbReference type="Proteomes" id="UP001306508"/>
    </source>
</evidence>
<evidence type="ECO:0000256" key="2">
    <source>
        <dbReference type="ARBA" id="ARBA00005559"/>
    </source>
</evidence>
<feature type="domain" description="Tetrahydrofolate dehydrogenase/cyclohydrolase catalytic" evidence="16">
    <location>
        <begin position="25"/>
        <end position="141"/>
    </location>
</feature>
<sequence>MLSPTSISSKSLSFQTNLRLLYHTISGKKVAESIREQIKQNIINLRRKNPLFVPNLRIIQVGNRPDSSTYVRSKEIAAKKCFMNSTTDHLPNDITEEALLNRIKEINSDPSIHGLMIQLPLPAHLNEERITDAINPTKDVDGLTTYNVGQLTKKNGNPYFLPCTPHGIIKLLKSENIQIKGKLAVVLGRSDIVGVPIATLLRNENATVINCHSATTNLKELLGLADIIIAACGIPNFVKGEWLKEGSIVIDVGINYIKDPTKKSGQRLVGDVEFESAKNKASYITPVPGGVGPMTVTMLMNNVYNAAKKSFTEGSTVKIEPLPLITKSPVPSDFEISKDQQPKPIQKLVNELQIKPKEVDLYGEYKAKISPSILDRLKDRQNGKYILVAGITPTPLGEGKSTTTVGLVQALTAHLNRPTIATLRQPSMGPTFGVKGGAAGGGYSQVIPMDEFNLHLTGDIHAIGAANNLLAAAVDTRMFHEITQKNNVTFYKRLVPTKNGSRKFTPSMLKRLQKLGINKTNPDSLTPEEINKFARLNIDPEQIVVKRVVDVNDRMLRQITIGEAPTERGITRSTGFDITVASELMAILALSRDLVDMRERIGKIVVAFNREGNPITADDIGCAGALTALLKDTIKPNLMQTLEGTPVLVHAGPFANISIGASSVIADRIALKLVGKDKNSITNQGYVVTEAGFDFTMGGERFLNIKCRSSGLSPDAVVLVATVRAIKSHGGASNVKPGQQLPQEYVTEHTDYVAAGVSNLIKQIKNVKQYGIPVVVAINKFESDTEKEIEIIRKAAIEAGAIDAVTSTHFTDGGKGSIDLAYAVIKAAEQSKSFNYLYNSEQSIEEKIETIVKKMYGGATIKISPEAQRKIDVYEKQGFGNLPICIAKTQYSLSHDASLKGVPSGFTFPIRDVRISAGAGYFQVLANEIQTIPGLSTYAEYMNVEITENGDIEGLF</sequence>
<name>A0AAN7WR07_9SACH</name>
<evidence type="ECO:0000256" key="3">
    <source>
        <dbReference type="ARBA" id="ARBA00006985"/>
    </source>
</evidence>
<comment type="pathway">
    <text evidence="1">One-carbon metabolism; tetrahydrofolate interconversion.</text>
</comment>
<keyword evidence="9" id="KW-0067">ATP-binding</keyword>
<evidence type="ECO:0000256" key="11">
    <source>
        <dbReference type="ARBA" id="ARBA00023002"/>
    </source>
</evidence>
<evidence type="ECO:0000256" key="13">
    <source>
        <dbReference type="ARBA" id="ARBA00051435"/>
    </source>
</evidence>
<dbReference type="HAMAP" id="MF_01543">
    <property type="entry name" value="FTHFS"/>
    <property type="match status" value="1"/>
</dbReference>
<dbReference type="Proteomes" id="UP001306508">
    <property type="component" value="Unassembled WGS sequence"/>
</dbReference>
<dbReference type="InterPro" id="IPR020628">
    <property type="entry name" value="Formate_THF_ligase_CS"/>
</dbReference>
<dbReference type="InterPro" id="IPR000672">
    <property type="entry name" value="THF_DH/CycHdrlase"/>
</dbReference>